<dbReference type="GO" id="GO:0003676">
    <property type="term" value="F:nucleic acid binding"/>
    <property type="evidence" value="ECO:0007669"/>
    <property type="project" value="InterPro"/>
</dbReference>
<dbReference type="AlphaFoldDB" id="A0A6P5H566"/>
<dbReference type="GeneID" id="109727087"/>
<evidence type="ECO:0000256" key="1">
    <source>
        <dbReference type="SAM" id="MobiDB-lite"/>
    </source>
</evidence>
<gene>
    <name evidence="4" type="primary">LOC109727087</name>
</gene>
<feature type="domain" description="S1 motif" evidence="2">
    <location>
        <begin position="578"/>
        <end position="646"/>
    </location>
</feature>
<accession>A0A6P5H566</accession>
<dbReference type="Pfam" id="PF00575">
    <property type="entry name" value="S1"/>
    <property type="match status" value="1"/>
</dbReference>
<dbReference type="PANTHER" id="PTHR47600:SF1">
    <property type="entry name" value="NUCLEIC ACID-BINDING, OB-FOLD-LIKE PROTEIN"/>
    <property type="match status" value="1"/>
</dbReference>
<protein>
    <submittedName>
        <fullName evidence="4">Uncharacterized protein LOC109727087 isoform X1</fullName>
    </submittedName>
</protein>
<dbReference type="Proteomes" id="UP000515123">
    <property type="component" value="Linkage group 22"/>
</dbReference>
<dbReference type="InterPro" id="IPR003029">
    <property type="entry name" value="S1_domain"/>
</dbReference>
<reference evidence="4" key="2">
    <citation type="submission" date="2025-08" db="UniProtKB">
        <authorList>
            <consortium name="RefSeq"/>
        </authorList>
    </citation>
    <scope>IDENTIFICATION</scope>
    <source>
        <tissue evidence="4">Leaf</tissue>
    </source>
</reference>
<proteinExistence type="predicted"/>
<evidence type="ECO:0000259" key="2">
    <source>
        <dbReference type="PROSITE" id="PS50126"/>
    </source>
</evidence>
<evidence type="ECO:0000313" key="3">
    <source>
        <dbReference type="Proteomes" id="UP000515123"/>
    </source>
</evidence>
<name>A0A6P5H566_ANACO</name>
<dbReference type="OrthoDB" id="1899990at2759"/>
<dbReference type="SMART" id="SM00316">
    <property type="entry name" value="S1"/>
    <property type="match status" value="1"/>
</dbReference>
<dbReference type="SUPFAM" id="SSF50249">
    <property type="entry name" value="Nucleic acid-binding proteins"/>
    <property type="match status" value="1"/>
</dbReference>
<dbReference type="Gene3D" id="2.40.50.140">
    <property type="entry name" value="Nucleic acid-binding proteins"/>
    <property type="match status" value="1"/>
</dbReference>
<keyword evidence="3" id="KW-1185">Reference proteome</keyword>
<feature type="region of interest" description="Disordered" evidence="1">
    <location>
        <begin position="335"/>
        <end position="384"/>
    </location>
</feature>
<sequence>MEALAACSLRGGGGAFLLRLPSPGRKRHHRLPRRFPAVRASREEPELDEWDHMEIKFGRLLGEDPKLTLEKIMARKSNPDVSYLDVEKALEKKKNKLEDVIVDFSSEAKRPSASPKSTYSSTQKEGQKMPIGRNLNLSRPTMGKAMQATSPDKNQMFLQMKPNQVQGSTSNKGGSSEITLRKPSIYQGDDDEGQSTLKFKPNLFLKMRKGSSENLSNMTLLKKPEVMKVSSNSDQENVPSDGFIKASSTETEGQNEITNALNPNETSGDKINMDNEIKSSDGFPREDLDKSAIYSVADVENDGCEETVEVNSGCISESLELGLQPTEQSRIDDLGVSTTHSDERSKISSSTTSSQTALLGKPQRVDSSVRRIPQPTSLEKDGLNDDQRSYVADAGLVISSEEKEIDESDWKSVEHLCSSGQKVEVELISCSGRGFVVSFRSLIGFLPYRNLGAKWKFLAFESWLRKKGIDPSLYRQNLGVVGNFDVNIRNPELELSETQEGGPDSVGNLETNMKFEDLLKVYDQEKTKFLSSFIGQRIRVSIVMADRNSRRIMFSGRPKEKEELVEKKRSLMARLSVGDVVQCCIKKFTYFGIFVEVEGVPALIHQSEVSWDATLDPSSSFKVGQIVEAKVHQLDYTLERITLSLKDIMPNPLSEVLESVIGERTSLDGTMEVAQADAEWPDVELLMQELQKIKGVDSVSKGRFFLSPGLAPTFQVYMAPMFDNKYKLLARYENQVQEPLWASEVLFEFPRLPERANNLEYLNLLLLDLWIEETNTNCDCRLWCKHPWIENR</sequence>
<feature type="compositionally biased region" description="Polar residues" evidence="1">
    <location>
        <begin position="248"/>
        <end position="266"/>
    </location>
</feature>
<feature type="region of interest" description="Disordered" evidence="1">
    <location>
        <begin position="248"/>
        <end position="271"/>
    </location>
</feature>
<dbReference type="InterPro" id="IPR012340">
    <property type="entry name" value="NA-bd_OB-fold"/>
</dbReference>
<reference evidence="3" key="1">
    <citation type="journal article" date="2015" name="Nat. Genet.">
        <title>The pineapple genome and the evolution of CAM photosynthesis.</title>
        <authorList>
            <person name="Ming R."/>
            <person name="VanBuren R."/>
            <person name="Wai C.M."/>
            <person name="Tang H."/>
            <person name="Schatz M.C."/>
            <person name="Bowers J.E."/>
            <person name="Lyons E."/>
            <person name="Wang M.L."/>
            <person name="Chen J."/>
            <person name="Biggers E."/>
            <person name="Zhang J."/>
            <person name="Huang L."/>
            <person name="Zhang L."/>
            <person name="Miao W."/>
            <person name="Zhang J."/>
            <person name="Ye Z."/>
            <person name="Miao C."/>
            <person name="Lin Z."/>
            <person name="Wang H."/>
            <person name="Zhou H."/>
            <person name="Yim W.C."/>
            <person name="Priest H.D."/>
            <person name="Zheng C."/>
            <person name="Woodhouse M."/>
            <person name="Edger P.P."/>
            <person name="Guyot R."/>
            <person name="Guo H.B."/>
            <person name="Guo H."/>
            <person name="Zheng G."/>
            <person name="Singh R."/>
            <person name="Sharma A."/>
            <person name="Min X."/>
            <person name="Zheng Y."/>
            <person name="Lee H."/>
            <person name="Gurtowski J."/>
            <person name="Sedlazeck F.J."/>
            <person name="Harkess A."/>
            <person name="McKain M.R."/>
            <person name="Liao Z."/>
            <person name="Fang J."/>
            <person name="Liu J."/>
            <person name="Zhang X."/>
            <person name="Zhang Q."/>
            <person name="Hu W."/>
            <person name="Qin Y."/>
            <person name="Wang K."/>
            <person name="Chen L.Y."/>
            <person name="Shirley N."/>
            <person name="Lin Y.R."/>
            <person name="Liu L.Y."/>
            <person name="Hernandez A.G."/>
            <person name="Wright C.L."/>
            <person name="Bulone V."/>
            <person name="Tuskan G.A."/>
            <person name="Heath K."/>
            <person name="Zee F."/>
            <person name="Moore P.H."/>
            <person name="Sunkar R."/>
            <person name="Leebens-Mack J.H."/>
            <person name="Mockler T."/>
            <person name="Bennetzen J.L."/>
            <person name="Freeling M."/>
            <person name="Sankoff D."/>
            <person name="Paterson A.H."/>
            <person name="Zhu X."/>
            <person name="Yang X."/>
            <person name="Smith J.A."/>
            <person name="Cushman J.C."/>
            <person name="Paull R.E."/>
            <person name="Yu Q."/>
        </authorList>
    </citation>
    <scope>NUCLEOTIDE SEQUENCE [LARGE SCALE GENOMIC DNA]</scope>
    <source>
        <strain evidence="3">cv. F153</strain>
    </source>
</reference>
<organism evidence="3 4">
    <name type="scientific">Ananas comosus</name>
    <name type="common">Pineapple</name>
    <name type="synonym">Ananas ananas</name>
    <dbReference type="NCBI Taxonomy" id="4615"/>
    <lineage>
        <taxon>Eukaryota</taxon>
        <taxon>Viridiplantae</taxon>
        <taxon>Streptophyta</taxon>
        <taxon>Embryophyta</taxon>
        <taxon>Tracheophyta</taxon>
        <taxon>Spermatophyta</taxon>
        <taxon>Magnoliopsida</taxon>
        <taxon>Liliopsida</taxon>
        <taxon>Poales</taxon>
        <taxon>Bromeliaceae</taxon>
        <taxon>Bromelioideae</taxon>
        <taxon>Ananas</taxon>
    </lineage>
</organism>
<dbReference type="PANTHER" id="PTHR47600">
    <property type="entry name" value="NUCLEIC ACID-BINDING, OB-FOLD-LIKE PROTEIN"/>
    <property type="match status" value="1"/>
</dbReference>
<dbReference type="RefSeq" id="XP_020112563.1">
    <property type="nucleotide sequence ID" value="XM_020256974.1"/>
</dbReference>
<feature type="compositionally biased region" description="Polar residues" evidence="1">
    <location>
        <begin position="114"/>
        <end position="124"/>
    </location>
</feature>
<evidence type="ECO:0000313" key="4">
    <source>
        <dbReference type="RefSeq" id="XP_020112563.1"/>
    </source>
</evidence>
<dbReference type="PROSITE" id="PS50126">
    <property type="entry name" value="S1"/>
    <property type="match status" value="1"/>
</dbReference>
<feature type="region of interest" description="Disordered" evidence="1">
    <location>
        <begin position="107"/>
        <end position="138"/>
    </location>
</feature>